<dbReference type="PANTHER" id="PTHR47738:SF3">
    <property type="entry name" value="PHOSPHOTRANSFERASE SYSTEM MANNITOL_FRUCTOSE-SPECIFIC IIA DOMAIN CONTAINING PROTEIN"/>
    <property type="match status" value="1"/>
</dbReference>
<dbReference type="SUPFAM" id="SSF55804">
    <property type="entry name" value="Phoshotransferase/anion transport protein"/>
    <property type="match status" value="1"/>
</dbReference>
<keyword evidence="3" id="KW-1185">Reference proteome</keyword>
<proteinExistence type="predicted"/>
<dbReference type="OrthoDB" id="370976at2"/>
<dbReference type="CDD" id="cd00211">
    <property type="entry name" value="PTS_IIA_fru"/>
    <property type="match status" value="1"/>
</dbReference>
<name>A0A224XBT3_9LACT</name>
<dbReference type="InterPro" id="IPR051541">
    <property type="entry name" value="PTS_SugarTrans_NitroReg"/>
</dbReference>
<reference evidence="3" key="1">
    <citation type="submission" date="2017-08" db="EMBL/GenBank/DDBJ databases">
        <title>Draft genome sequence of Lactococcus sp. strain Rs-Y01, isolated from the gut of the lower termite Reticulitermes speratus.</title>
        <authorList>
            <person name="Ohkuma M."/>
            <person name="Yuki M."/>
        </authorList>
    </citation>
    <scope>NUCLEOTIDE SEQUENCE [LARGE SCALE GENOMIC DNA]</scope>
    <source>
        <strain evidence="3">Rs-Y01</strain>
    </source>
</reference>
<dbReference type="InterPro" id="IPR002178">
    <property type="entry name" value="PTS_EIIA_type-2_dom"/>
</dbReference>
<sequence length="158" mass="18160">MDFRDMFNLQLIDLNINASTEKEVFQIVAKRLKAIGMVNDGYLEGLMKREEAFPTGLVTQYLNIALPHSEPELIQKPFVFICRLDQEVACYQMGDNQRMKVKDLFFLGIKDGKNQVGLLQAFMDLFMTESFVQTYQATKCPESVYQLFVENIGKQVLA</sequence>
<evidence type="ECO:0000313" key="3">
    <source>
        <dbReference type="Proteomes" id="UP000218689"/>
    </source>
</evidence>
<evidence type="ECO:0000259" key="1">
    <source>
        <dbReference type="PROSITE" id="PS51094"/>
    </source>
</evidence>
<dbReference type="InterPro" id="IPR016152">
    <property type="entry name" value="PTrfase/Anion_transptr"/>
</dbReference>
<evidence type="ECO:0000313" key="2">
    <source>
        <dbReference type="EMBL" id="GAX47091.1"/>
    </source>
</evidence>
<accession>A0A224XBT3</accession>
<dbReference type="RefSeq" id="WP_094784136.1">
    <property type="nucleotide sequence ID" value="NZ_BEDT01000001.1"/>
</dbReference>
<dbReference type="Pfam" id="PF00359">
    <property type="entry name" value="PTS_EIIA_2"/>
    <property type="match status" value="1"/>
</dbReference>
<dbReference type="PANTHER" id="PTHR47738">
    <property type="entry name" value="PTS SYSTEM FRUCTOSE-LIKE EIIA COMPONENT-RELATED"/>
    <property type="match status" value="1"/>
</dbReference>
<dbReference type="EMBL" id="BEDT01000001">
    <property type="protein sequence ID" value="GAX47091.1"/>
    <property type="molecule type" value="Genomic_DNA"/>
</dbReference>
<feature type="domain" description="PTS EIIA type-2" evidence="1">
    <location>
        <begin position="5"/>
        <end position="151"/>
    </location>
</feature>
<dbReference type="Proteomes" id="UP000218689">
    <property type="component" value="Unassembled WGS sequence"/>
</dbReference>
<dbReference type="Gene3D" id="3.40.930.10">
    <property type="entry name" value="Mannitol-specific EII, Chain A"/>
    <property type="match status" value="1"/>
</dbReference>
<gene>
    <name evidence="2" type="ORF">RsY01_672</name>
</gene>
<organism evidence="2 3">
    <name type="scientific">Pseudolactococcus reticulitermitis</name>
    <dbReference type="NCBI Taxonomy" id="2025039"/>
    <lineage>
        <taxon>Bacteria</taxon>
        <taxon>Bacillati</taxon>
        <taxon>Bacillota</taxon>
        <taxon>Bacilli</taxon>
        <taxon>Lactobacillales</taxon>
        <taxon>Streptococcaceae</taxon>
        <taxon>Pseudolactococcus</taxon>
    </lineage>
</organism>
<protein>
    <recommendedName>
        <fullName evidence="1">PTS EIIA type-2 domain-containing protein</fullName>
    </recommendedName>
</protein>
<dbReference type="AlphaFoldDB" id="A0A224XBT3"/>
<comment type="caution">
    <text evidence="2">The sequence shown here is derived from an EMBL/GenBank/DDBJ whole genome shotgun (WGS) entry which is preliminary data.</text>
</comment>
<dbReference type="PROSITE" id="PS51094">
    <property type="entry name" value="PTS_EIIA_TYPE_2"/>
    <property type="match status" value="1"/>
</dbReference>